<dbReference type="Proteomes" id="UP000441925">
    <property type="component" value="Unassembled WGS sequence"/>
</dbReference>
<sequence length="170" mass="19114">MKKENKILSILIGMGITLFGMFILSKPISTLLAIISLMAWAVLLRGCFFLYDSYANYKRENDINKVELLYGIILLLLGIIFLTNPSFTSSLVFYMVALWFIIDGVAGIYSALNQSNIMKYFNLVLGILLVFFGFSIAIEPIRALFTLNILIGISIMTNGIQMISSQFLKK</sequence>
<evidence type="ECO:0000256" key="1">
    <source>
        <dbReference type="SAM" id="Phobius"/>
    </source>
</evidence>
<keyword evidence="1" id="KW-0472">Membrane</keyword>
<feature type="transmembrane region" description="Helical" evidence="1">
    <location>
        <begin position="119"/>
        <end position="138"/>
    </location>
</feature>
<dbReference type="PANTHER" id="PTHR34989:SF1">
    <property type="entry name" value="PROTEIN HDED"/>
    <property type="match status" value="1"/>
</dbReference>
<dbReference type="InterPro" id="IPR052712">
    <property type="entry name" value="Acid_resist_chaperone_HdeD"/>
</dbReference>
<dbReference type="GO" id="GO:0005886">
    <property type="term" value="C:plasma membrane"/>
    <property type="evidence" value="ECO:0007669"/>
    <property type="project" value="TreeGrafter"/>
</dbReference>
<dbReference type="InterPro" id="IPR005325">
    <property type="entry name" value="DUF308_memb"/>
</dbReference>
<evidence type="ECO:0000313" key="3">
    <source>
        <dbReference type="Proteomes" id="UP000441925"/>
    </source>
</evidence>
<proteinExistence type="predicted"/>
<feature type="transmembrane region" description="Helical" evidence="1">
    <location>
        <begin position="31"/>
        <end position="54"/>
    </location>
</feature>
<dbReference type="Pfam" id="PF03729">
    <property type="entry name" value="DUF308"/>
    <property type="match status" value="2"/>
</dbReference>
<dbReference type="PANTHER" id="PTHR34989">
    <property type="entry name" value="PROTEIN HDED"/>
    <property type="match status" value="1"/>
</dbReference>
<comment type="caution">
    <text evidence="2">The sequence shown here is derived from an EMBL/GenBank/DDBJ whole genome shotgun (WGS) entry which is preliminary data.</text>
</comment>
<dbReference type="RefSeq" id="WP_154541337.1">
    <property type="nucleotide sequence ID" value="NZ_VULQ01000010.1"/>
</dbReference>
<keyword evidence="3" id="KW-1185">Reference proteome</keyword>
<feature type="transmembrane region" description="Helical" evidence="1">
    <location>
        <begin position="7"/>
        <end position="25"/>
    </location>
</feature>
<feature type="transmembrane region" description="Helical" evidence="1">
    <location>
        <begin position="66"/>
        <end position="85"/>
    </location>
</feature>
<gene>
    <name evidence="2" type="ORF">FYJ26_08005</name>
</gene>
<feature type="transmembrane region" description="Helical" evidence="1">
    <location>
        <begin position="144"/>
        <end position="163"/>
    </location>
</feature>
<dbReference type="AlphaFoldDB" id="A0A6N7VHH3"/>
<feature type="transmembrane region" description="Helical" evidence="1">
    <location>
        <begin position="91"/>
        <end position="112"/>
    </location>
</feature>
<keyword evidence="1" id="KW-0812">Transmembrane</keyword>
<organism evidence="2 3">
    <name type="scientific">Anaerococcus porci</name>
    <dbReference type="NCBI Taxonomy" id="2652269"/>
    <lineage>
        <taxon>Bacteria</taxon>
        <taxon>Bacillati</taxon>
        <taxon>Bacillota</taxon>
        <taxon>Tissierellia</taxon>
        <taxon>Tissierellales</taxon>
        <taxon>Peptoniphilaceae</taxon>
        <taxon>Anaerococcus</taxon>
    </lineage>
</organism>
<dbReference type="EMBL" id="VULQ01000010">
    <property type="protein sequence ID" value="MSS78341.1"/>
    <property type="molecule type" value="Genomic_DNA"/>
</dbReference>
<accession>A0A6N7VHH3</accession>
<evidence type="ECO:0000313" key="2">
    <source>
        <dbReference type="EMBL" id="MSS78341.1"/>
    </source>
</evidence>
<reference evidence="2 3" key="1">
    <citation type="submission" date="2019-08" db="EMBL/GenBank/DDBJ databases">
        <title>In-depth cultivation of the pig gut microbiome towards novel bacterial diversity and tailored functional studies.</title>
        <authorList>
            <person name="Wylensek D."/>
            <person name="Hitch T.C.A."/>
            <person name="Clavel T."/>
        </authorList>
    </citation>
    <scope>NUCLEOTIDE SEQUENCE [LARGE SCALE GENOMIC DNA]</scope>
    <source>
        <strain evidence="2 3">WCA-380-WT-2B</strain>
    </source>
</reference>
<protein>
    <submittedName>
        <fullName evidence="2">Permease</fullName>
    </submittedName>
</protein>
<keyword evidence="1" id="KW-1133">Transmembrane helix</keyword>
<name>A0A6N7VHH3_9FIRM</name>